<sequence length="77" mass="8614">MLPLPSSSADDFFVTIGTAEDNEWLHIRHSAEGRGNLWLHRTTNVGHGRDKKRQKMRKPLEFSAAPLGRPGLMGMMG</sequence>
<reference evidence="1 2" key="1">
    <citation type="submission" date="2023-09" db="EMBL/GenBank/DDBJ databases">
        <title>Nesidiocoris tenuis whole genome shotgun sequence.</title>
        <authorList>
            <person name="Shibata T."/>
            <person name="Shimoda M."/>
            <person name="Kobayashi T."/>
            <person name="Uehara T."/>
        </authorList>
    </citation>
    <scope>NUCLEOTIDE SEQUENCE [LARGE SCALE GENOMIC DNA]</scope>
    <source>
        <strain evidence="1 2">Japan</strain>
    </source>
</reference>
<evidence type="ECO:0008006" key="3">
    <source>
        <dbReference type="Google" id="ProtNLM"/>
    </source>
</evidence>
<gene>
    <name evidence="1" type="ORF">NTJ_13494</name>
</gene>
<evidence type="ECO:0000313" key="2">
    <source>
        <dbReference type="Proteomes" id="UP001307889"/>
    </source>
</evidence>
<protein>
    <recommendedName>
        <fullName evidence="3">MIR domain-containing protein</fullName>
    </recommendedName>
</protein>
<name>A0ABN7B8H0_9HEMI</name>
<proteinExistence type="predicted"/>
<accession>A0ABN7B8H0</accession>
<dbReference type="EMBL" id="AP028920">
    <property type="protein sequence ID" value="BET00678.1"/>
    <property type="molecule type" value="Genomic_DNA"/>
</dbReference>
<organism evidence="1 2">
    <name type="scientific">Nesidiocoris tenuis</name>
    <dbReference type="NCBI Taxonomy" id="355587"/>
    <lineage>
        <taxon>Eukaryota</taxon>
        <taxon>Metazoa</taxon>
        <taxon>Ecdysozoa</taxon>
        <taxon>Arthropoda</taxon>
        <taxon>Hexapoda</taxon>
        <taxon>Insecta</taxon>
        <taxon>Pterygota</taxon>
        <taxon>Neoptera</taxon>
        <taxon>Paraneoptera</taxon>
        <taxon>Hemiptera</taxon>
        <taxon>Heteroptera</taxon>
        <taxon>Panheteroptera</taxon>
        <taxon>Cimicomorpha</taxon>
        <taxon>Miridae</taxon>
        <taxon>Dicyphina</taxon>
        <taxon>Nesidiocoris</taxon>
    </lineage>
</organism>
<dbReference type="Proteomes" id="UP001307889">
    <property type="component" value="Chromosome 12"/>
</dbReference>
<evidence type="ECO:0000313" key="1">
    <source>
        <dbReference type="EMBL" id="BET00678.1"/>
    </source>
</evidence>
<keyword evidence="2" id="KW-1185">Reference proteome</keyword>